<dbReference type="Pfam" id="PF16884">
    <property type="entry name" value="ADH_N_2"/>
    <property type="match status" value="1"/>
</dbReference>
<dbReference type="Gene3D" id="3.90.180.10">
    <property type="entry name" value="Medium-chain alcohol dehydrogenases, catalytic domain"/>
    <property type="match status" value="1"/>
</dbReference>
<feature type="domain" description="Alcohol dehydrogenase-like C-terminal" evidence="2">
    <location>
        <begin position="174"/>
        <end position="298"/>
    </location>
</feature>
<name>A0AAW0G7V2_9APHY</name>
<gene>
    <name evidence="4" type="ORF">QCA50_011071</name>
</gene>
<dbReference type="PANTHER" id="PTHR43205:SF7">
    <property type="entry name" value="PROSTAGLANDIN REDUCTASE 1"/>
    <property type="match status" value="1"/>
</dbReference>
<evidence type="ECO:0008006" key="6">
    <source>
        <dbReference type="Google" id="ProtNLM"/>
    </source>
</evidence>
<evidence type="ECO:0000259" key="3">
    <source>
        <dbReference type="Pfam" id="PF16884"/>
    </source>
</evidence>
<dbReference type="InterPro" id="IPR011032">
    <property type="entry name" value="GroES-like_sf"/>
</dbReference>
<evidence type="ECO:0000313" key="5">
    <source>
        <dbReference type="Proteomes" id="UP001385951"/>
    </source>
</evidence>
<dbReference type="InterPro" id="IPR045010">
    <property type="entry name" value="MDR_fam"/>
</dbReference>
<dbReference type="AlphaFoldDB" id="A0AAW0G7V2"/>
<dbReference type="InterPro" id="IPR041694">
    <property type="entry name" value="ADH_N_2"/>
</dbReference>
<proteinExistence type="predicted"/>
<dbReference type="PANTHER" id="PTHR43205">
    <property type="entry name" value="PROSTAGLANDIN REDUCTASE"/>
    <property type="match status" value="1"/>
</dbReference>
<feature type="domain" description="Oxidoreductase N-terminal" evidence="3">
    <location>
        <begin position="36"/>
        <end position="115"/>
    </location>
</feature>
<dbReference type="InterPro" id="IPR013149">
    <property type="entry name" value="ADH-like_C"/>
</dbReference>
<dbReference type="SUPFAM" id="SSF51735">
    <property type="entry name" value="NAD(P)-binding Rossmann-fold domains"/>
    <property type="match status" value="1"/>
</dbReference>
<evidence type="ECO:0000259" key="2">
    <source>
        <dbReference type="Pfam" id="PF00107"/>
    </source>
</evidence>
<evidence type="ECO:0000256" key="1">
    <source>
        <dbReference type="ARBA" id="ARBA00023002"/>
    </source>
</evidence>
<reference evidence="4 5" key="1">
    <citation type="submission" date="2022-09" db="EMBL/GenBank/DDBJ databases">
        <authorList>
            <person name="Palmer J.M."/>
        </authorList>
    </citation>
    <scope>NUCLEOTIDE SEQUENCE [LARGE SCALE GENOMIC DNA]</scope>
    <source>
        <strain evidence="4 5">DSM 7382</strain>
    </source>
</reference>
<keyword evidence="5" id="KW-1185">Reference proteome</keyword>
<dbReference type="Proteomes" id="UP001385951">
    <property type="component" value="Unassembled WGS sequence"/>
</dbReference>
<evidence type="ECO:0000313" key="4">
    <source>
        <dbReference type="EMBL" id="KAK7685726.1"/>
    </source>
</evidence>
<dbReference type="SUPFAM" id="SSF50129">
    <property type="entry name" value="GroES-like"/>
    <property type="match status" value="1"/>
</dbReference>
<dbReference type="CDD" id="cd05288">
    <property type="entry name" value="PGDH"/>
    <property type="match status" value="1"/>
</dbReference>
<organism evidence="4 5">
    <name type="scientific">Cerrena zonata</name>
    <dbReference type="NCBI Taxonomy" id="2478898"/>
    <lineage>
        <taxon>Eukaryota</taxon>
        <taxon>Fungi</taxon>
        <taxon>Dikarya</taxon>
        <taxon>Basidiomycota</taxon>
        <taxon>Agaricomycotina</taxon>
        <taxon>Agaricomycetes</taxon>
        <taxon>Polyporales</taxon>
        <taxon>Cerrenaceae</taxon>
        <taxon>Cerrena</taxon>
    </lineage>
</organism>
<dbReference type="Gene3D" id="3.40.50.720">
    <property type="entry name" value="NAD(P)-binding Rossmann-like Domain"/>
    <property type="match status" value="1"/>
</dbReference>
<dbReference type="InterPro" id="IPR036291">
    <property type="entry name" value="NAD(P)-bd_dom_sf"/>
</dbReference>
<keyword evidence="1" id="KW-0560">Oxidoreductase</keyword>
<dbReference type="GO" id="GO:0016628">
    <property type="term" value="F:oxidoreductase activity, acting on the CH-CH group of donors, NAD or NADP as acceptor"/>
    <property type="evidence" value="ECO:0007669"/>
    <property type="project" value="InterPro"/>
</dbReference>
<accession>A0AAW0G7V2</accession>
<dbReference type="EMBL" id="JASBNA010000019">
    <property type="protein sequence ID" value="KAK7685726.1"/>
    <property type="molecule type" value="Genomic_DNA"/>
</dbReference>
<protein>
    <recommendedName>
        <fullName evidence="6">Enoyl reductase (ER) domain-containing protein</fullName>
    </recommendedName>
</protein>
<dbReference type="Pfam" id="PF00107">
    <property type="entry name" value="ADH_zinc_N"/>
    <property type="match status" value="1"/>
</dbReference>
<comment type="caution">
    <text evidence="4">The sequence shown here is derived from an EMBL/GenBank/DDBJ whole genome shotgun (WGS) entry which is preliminary data.</text>
</comment>
<sequence>MPVVTNGRIIYVEHPTGYYEPGVHTKYVEEQLDTDAVPLDGGILVKVLALSSDPYMRHRMRDESIPLFAPALKLSEPLDNVAVGKVIRSEDPAYSAGDYVAGYFTFENYSVYPGKFRHSFQSCKKIKKIPGTSLSAYAGLLGLAGQTAYQGWNMFGKEKAKNSKTLFISVAAGAVGSFLLEYVKAIHPHLKVIASAGTKAKIDLLRSLGADVAFNYKEQDVASVLAEHGPIDIYWDNTAGPTADAALCNMNTFGQIIACGAISSYNEDGGAVKHFEKIFERCLSINGFLINFGEEGQKALLNFDEEVPALIQAGKIHLREHRFEGLRSAENALRAVHTGENLGKAVIIVDEEGGRP</sequence>